<feature type="transmembrane region" description="Helical" evidence="12">
    <location>
        <begin position="621"/>
        <end position="637"/>
    </location>
</feature>
<evidence type="ECO:0000256" key="11">
    <source>
        <dbReference type="SAM" id="MobiDB-lite"/>
    </source>
</evidence>
<evidence type="ECO:0000313" key="14">
    <source>
        <dbReference type="Proteomes" id="UP000069940"/>
    </source>
</evidence>
<evidence type="ECO:0000313" key="13">
    <source>
        <dbReference type="EnsemblMetazoa" id="AALFPA23_019864.P29253"/>
    </source>
</evidence>
<feature type="region of interest" description="Disordered" evidence="11">
    <location>
        <begin position="22"/>
        <end position="79"/>
    </location>
</feature>
<keyword evidence="7 12" id="KW-1133">Transmembrane helix</keyword>
<sequence length="808" mass="90660">MTASEFSCESSNVAAASIIIVPPSSSSSPTMQCKTHQADPPAVVTWSLGADDEDDDDDGERHHHHHHQRRRPEAGDHLPHLHTNISREQVDIDSDDRSAFKEKQQQQLLLVPKPDGESIQLIPKAATFATMPVKYNHHGSTSLLDQIPEDSQPEKKPASTSHTNGATPRRPSVVVQDILSTHRPSAIMSALRRGSMAWLPGRSKSGQHGHDYESNMGSKASLSQIPHGTGAHSELAMESRRKNRRIGDDALSTALSALYAKVIVILGIALPVTEILSSQIPANVYQGFYLYLYTVSILFVIFVYASNMRRRAVMTLIKTYHEKTNAYPTKKRVPHFGSFYLRVGAIAFGIGTMVYSGLEFGQYFELNASPGCSSIYVALTPATRMLLSIVQMQFIFLNTAELDMARHKVFARFGLMHMIATNLCEWLYILVEETKHEIHHLAHSHHHNDVVSAIINTTTTTIASATTNFDSSSEEDTDFLLNAAFQNRTKRTASHDAAEYIECQRTNIMGTLVQNASPFLFPCTIEYSLICAVILYEMWKKVKTIAEIDRTRRNSQKVHSVVHTKSAHHFSVDCSRAHRGMFGGIIITVMTIICLIMYFVLHDEPGYEYFALQEVTIAETVLYSITAAGVILAMIRMRDLKYCKKHNDKHASSVSLDCTLLVLAQTGVYVYGMFSIVGSYFAIQKNIYGAQEGLIAEVFSLVQTSMQTLFILNAVWRKCRGTQQNRTKPGREIVTFLLVANMAMWFINTLVKGRASFRPTHLDFFGTWAWTVITHVSMPLAIFYRFHSTICLFEIWKSTYKVKSGEHH</sequence>
<evidence type="ECO:0000256" key="7">
    <source>
        <dbReference type="ARBA" id="ARBA00022989"/>
    </source>
</evidence>
<evidence type="ECO:0000256" key="12">
    <source>
        <dbReference type="SAM" id="Phobius"/>
    </source>
</evidence>
<keyword evidence="5 12" id="KW-0812">Transmembrane</keyword>
<protein>
    <recommendedName>
        <fullName evidence="15">Otopetrin</fullName>
    </recommendedName>
</protein>
<feature type="transmembrane region" description="Helical" evidence="12">
    <location>
        <begin position="284"/>
        <end position="305"/>
    </location>
</feature>
<keyword evidence="8" id="KW-0406">Ion transport</keyword>
<dbReference type="EnsemblMetazoa" id="AALFPA23_019864.R29253">
    <property type="protein sequence ID" value="AALFPA23_019864.P29253"/>
    <property type="gene ID" value="AALFPA23_019864"/>
</dbReference>
<feature type="transmembrane region" description="Helical" evidence="12">
    <location>
        <begin position="767"/>
        <end position="786"/>
    </location>
</feature>
<name>A0ABM1ZMD6_AEDAL</name>
<feature type="transmembrane region" description="Helical" evidence="12">
    <location>
        <begin position="339"/>
        <end position="355"/>
    </location>
</feature>
<dbReference type="PANTHER" id="PTHR21522">
    <property type="entry name" value="PROTON CHANNEL OTOP"/>
    <property type="match status" value="1"/>
</dbReference>
<evidence type="ECO:0008006" key="15">
    <source>
        <dbReference type="Google" id="ProtNLM"/>
    </source>
</evidence>
<evidence type="ECO:0000256" key="3">
    <source>
        <dbReference type="ARBA" id="ARBA00022448"/>
    </source>
</evidence>
<dbReference type="InterPro" id="IPR004878">
    <property type="entry name" value="Otopetrin"/>
</dbReference>
<dbReference type="GeneID" id="109423056"/>
<evidence type="ECO:0000256" key="2">
    <source>
        <dbReference type="ARBA" id="ARBA00006513"/>
    </source>
</evidence>
<dbReference type="PANTHER" id="PTHR21522:SF30">
    <property type="entry name" value="GH01206P"/>
    <property type="match status" value="1"/>
</dbReference>
<feature type="transmembrane region" description="Helical" evidence="12">
    <location>
        <begin position="250"/>
        <end position="272"/>
    </location>
</feature>
<keyword evidence="6" id="KW-0375">Hydrogen ion transport</keyword>
<keyword evidence="4" id="KW-1003">Cell membrane</keyword>
<evidence type="ECO:0000256" key="6">
    <source>
        <dbReference type="ARBA" id="ARBA00022781"/>
    </source>
</evidence>
<organism evidence="13 14">
    <name type="scientific">Aedes albopictus</name>
    <name type="common">Asian tiger mosquito</name>
    <name type="synonym">Stegomyia albopicta</name>
    <dbReference type="NCBI Taxonomy" id="7160"/>
    <lineage>
        <taxon>Eukaryota</taxon>
        <taxon>Metazoa</taxon>
        <taxon>Ecdysozoa</taxon>
        <taxon>Arthropoda</taxon>
        <taxon>Hexapoda</taxon>
        <taxon>Insecta</taxon>
        <taxon>Pterygota</taxon>
        <taxon>Neoptera</taxon>
        <taxon>Endopterygota</taxon>
        <taxon>Diptera</taxon>
        <taxon>Nematocera</taxon>
        <taxon>Culicoidea</taxon>
        <taxon>Culicidae</taxon>
        <taxon>Culicinae</taxon>
        <taxon>Aedini</taxon>
        <taxon>Aedes</taxon>
        <taxon>Stegomyia</taxon>
    </lineage>
</organism>
<evidence type="ECO:0000256" key="4">
    <source>
        <dbReference type="ARBA" id="ARBA00022475"/>
    </source>
</evidence>
<feature type="transmembrane region" description="Helical" evidence="12">
    <location>
        <begin position="658"/>
        <end position="682"/>
    </location>
</feature>
<feature type="transmembrane region" description="Helical" evidence="12">
    <location>
        <begin position="519"/>
        <end position="536"/>
    </location>
</feature>
<feature type="transmembrane region" description="Helical" evidence="12">
    <location>
        <begin position="733"/>
        <end position="751"/>
    </location>
</feature>
<feature type="region of interest" description="Disordered" evidence="11">
    <location>
        <begin position="139"/>
        <end position="172"/>
    </location>
</feature>
<evidence type="ECO:0000256" key="10">
    <source>
        <dbReference type="ARBA" id="ARBA00023303"/>
    </source>
</evidence>
<reference evidence="14" key="1">
    <citation type="journal article" date="2015" name="Proc. Natl. Acad. Sci. U.S.A.">
        <title>Genome sequence of the Asian Tiger mosquito, Aedes albopictus, reveals insights into its biology, genetics, and evolution.</title>
        <authorList>
            <person name="Chen X.G."/>
            <person name="Jiang X."/>
            <person name="Gu J."/>
            <person name="Xu M."/>
            <person name="Wu Y."/>
            <person name="Deng Y."/>
            <person name="Zhang C."/>
            <person name="Bonizzoni M."/>
            <person name="Dermauw W."/>
            <person name="Vontas J."/>
            <person name="Armbruster P."/>
            <person name="Huang X."/>
            <person name="Yang Y."/>
            <person name="Zhang H."/>
            <person name="He W."/>
            <person name="Peng H."/>
            <person name="Liu Y."/>
            <person name="Wu K."/>
            <person name="Chen J."/>
            <person name="Lirakis M."/>
            <person name="Topalis P."/>
            <person name="Van Leeuwen T."/>
            <person name="Hall A.B."/>
            <person name="Jiang X."/>
            <person name="Thorpe C."/>
            <person name="Mueller R.L."/>
            <person name="Sun C."/>
            <person name="Waterhouse R.M."/>
            <person name="Yan G."/>
            <person name="Tu Z.J."/>
            <person name="Fang X."/>
            <person name="James A.A."/>
        </authorList>
    </citation>
    <scope>NUCLEOTIDE SEQUENCE [LARGE SCALE GENOMIC DNA]</scope>
    <source>
        <strain evidence="14">Foshan</strain>
    </source>
</reference>
<keyword evidence="10" id="KW-0407">Ion channel</keyword>
<dbReference type="Pfam" id="PF03189">
    <property type="entry name" value="Otopetrin"/>
    <property type="match status" value="1"/>
</dbReference>
<dbReference type="RefSeq" id="XP_019553505.2">
    <property type="nucleotide sequence ID" value="XM_019697960.3"/>
</dbReference>
<keyword evidence="9 12" id="KW-0472">Membrane</keyword>
<comment type="similarity">
    <text evidence="2">Belongs to the otopetrin family.</text>
</comment>
<feature type="transmembrane region" description="Helical" evidence="12">
    <location>
        <begin position="694"/>
        <end position="712"/>
    </location>
</feature>
<evidence type="ECO:0000256" key="8">
    <source>
        <dbReference type="ARBA" id="ARBA00023065"/>
    </source>
</evidence>
<evidence type="ECO:0000256" key="5">
    <source>
        <dbReference type="ARBA" id="ARBA00022692"/>
    </source>
</evidence>
<dbReference type="Proteomes" id="UP000069940">
    <property type="component" value="Unassembled WGS sequence"/>
</dbReference>
<keyword evidence="14" id="KW-1185">Reference proteome</keyword>
<feature type="transmembrane region" description="Helical" evidence="12">
    <location>
        <begin position="581"/>
        <end position="601"/>
    </location>
</feature>
<comment type="subcellular location">
    <subcellularLocation>
        <location evidence="1">Cell membrane</location>
        <topology evidence="1">Multi-pass membrane protein</topology>
    </subcellularLocation>
</comment>
<feature type="transmembrane region" description="Helical" evidence="12">
    <location>
        <begin position="375"/>
        <end position="397"/>
    </location>
</feature>
<proteinExistence type="inferred from homology"/>
<evidence type="ECO:0000256" key="9">
    <source>
        <dbReference type="ARBA" id="ARBA00023136"/>
    </source>
</evidence>
<feature type="transmembrane region" description="Helical" evidence="12">
    <location>
        <begin position="409"/>
        <end position="431"/>
    </location>
</feature>
<accession>A0ABM1ZMD6</accession>
<reference evidence="13" key="2">
    <citation type="submission" date="2025-05" db="UniProtKB">
        <authorList>
            <consortium name="EnsemblMetazoa"/>
        </authorList>
    </citation>
    <scope>IDENTIFICATION</scope>
    <source>
        <strain evidence="13">Foshan</strain>
    </source>
</reference>
<keyword evidence="3" id="KW-0813">Transport</keyword>
<evidence type="ECO:0000256" key="1">
    <source>
        <dbReference type="ARBA" id="ARBA00004651"/>
    </source>
</evidence>